<protein>
    <recommendedName>
        <fullName evidence="6">RNA polymerase sigma-70 ECF-like HTH domain-containing protein</fullName>
    </recommendedName>
</protein>
<dbReference type="InterPro" id="IPR014284">
    <property type="entry name" value="RNA_pol_sigma-70_dom"/>
</dbReference>
<evidence type="ECO:0000256" key="4">
    <source>
        <dbReference type="ARBA" id="ARBA00023163"/>
    </source>
</evidence>
<gene>
    <name evidence="7" type="ORF">DI564_13425</name>
</gene>
<dbReference type="NCBIfam" id="TIGR02937">
    <property type="entry name" value="sigma70-ECF"/>
    <property type="match status" value="1"/>
</dbReference>
<evidence type="ECO:0000313" key="7">
    <source>
        <dbReference type="EMBL" id="PZQ12283.1"/>
    </source>
</evidence>
<dbReference type="InterPro" id="IPR013324">
    <property type="entry name" value="RNA_pol_sigma_r3/r4-like"/>
</dbReference>
<sequence>MGLLRRASDGALAPAVSHHLARPGLSQAHRLPGGAVHGTVPASRRGGPVAEITELIGKARDGDPDASARVFALLYDELHRLAAGQLRGEPAMRATSLVHEAYLKLAHHGALAVNDRGHFFAVAARAMRQIVVDHVRARSALRRGGDLQFAALDTGALHLAAEQRDEDLLALDEALVRLGEIDAPLAALVEMRFYGGLELADIAEQIGRSERSLKRDWRRARAFLQHALSAD</sequence>
<proteinExistence type="inferred from homology"/>
<dbReference type="EMBL" id="QFPO01000013">
    <property type="protein sequence ID" value="PZQ12283.1"/>
    <property type="molecule type" value="Genomic_DNA"/>
</dbReference>
<comment type="caution">
    <text evidence="7">The sequence shown here is derived from an EMBL/GenBank/DDBJ whole genome shotgun (WGS) entry which is preliminary data.</text>
</comment>
<evidence type="ECO:0000256" key="3">
    <source>
        <dbReference type="ARBA" id="ARBA00023082"/>
    </source>
</evidence>
<dbReference type="AlphaFoldDB" id="A0A2W5M4F8"/>
<organism evidence="7 8">
    <name type="scientific">Rhodanobacter denitrificans</name>
    <dbReference type="NCBI Taxonomy" id="666685"/>
    <lineage>
        <taxon>Bacteria</taxon>
        <taxon>Pseudomonadati</taxon>
        <taxon>Pseudomonadota</taxon>
        <taxon>Gammaproteobacteria</taxon>
        <taxon>Lysobacterales</taxon>
        <taxon>Rhodanobacteraceae</taxon>
        <taxon>Rhodanobacter</taxon>
    </lineage>
</organism>
<dbReference type="InterPro" id="IPR011517">
    <property type="entry name" value="RNA_pol_sigma70_ECF-like"/>
</dbReference>
<dbReference type="InterPro" id="IPR013325">
    <property type="entry name" value="RNA_pol_sigma_r2"/>
</dbReference>
<dbReference type="Gene3D" id="1.10.10.10">
    <property type="entry name" value="Winged helix-like DNA-binding domain superfamily/Winged helix DNA-binding domain"/>
    <property type="match status" value="1"/>
</dbReference>
<dbReference type="GO" id="GO:0006352">
    <property type="term" value="P:DNA-templated transcription initiation"/>
    <property type="evidence" value="ECO:0007669"/>
    <property type="project" value="InterPro"/>
</dbReference>
<keyword evidence="4" id="KW-0804">Transcription</keyword>
<feature type="region of interest" description="Disordered" evidence="5">
    <location>
        <begin position="26"/>
        <end position="45"/>
    </location>
</feature>
<dbReference type="SUPFAM" id="SSF88659">
    <property type="entry name" value="Sigma3 and sigma4 domains of RNA polymerase sigma factors"/>
    <property type="match status" value="1"/>
</dbReference>
<reference evidence="7 8" key="1">
    <citation type="submission" date="2017-08" db="EMBL/GenBank/DDBJ databases">
        <title>Infants hospitalized years apart are colonized by the same room-sourced microbial strains.</title>
        <authorList>
            <person name="Brooks B."/>
            <person name="Olm M.R."/>
            <person name="Firek B.A."/>
            <person name="Baker R."/>
            <person name="Thomas B.C."/>
            <person name="Morowitz M.J."/>
            <person name="Banfield J.F."/>
        </authorList>
    </citation>
    <scope>NUCLEOTIDE SEQUENCE [LARGE SCALE GENOMIC DNA]</scope>
    <source>
        <strain evidence="7">S2_005_003_R2_42</strain>
    </source>
</reference>
<dbReference type="Gene3D" id="1.10.1740.10">
    <property type="match status" value="1"/>
</dbReference>
<evidence type="ECO:0000259" key="6">
    <source>
        <dbReference type="Pfam" id="PF07638"/>
    </source>
</evidence>
<evidence type="ECO:0000256" key="2">
    <source>
        <dbReference type="ARBA" id="ARBA00023015"/>
    </source>
</evidence>
<dbReference type="SUPFAM" id="SSF88946">
    <property type="entry name" value="Sigma2 domain of RNA polymerase sigma factors"/>
    <property type="match status" value="1"/>
</dbReference>
<dbReference type="Proteomes" id="UP000249046">
    <property type="component" value="Unassembled WGS sequence"/>
</dbReference>
<evidence type="ECO:0000313" key="8">
    <source>
        <dbReference type="Proteomes" id="UP000249046"/>
    </source>
</evidence>
<dbReference type="InterPro" id="IPR036388">
    <property type="entry name" value="WH-like_DNA-bd_sf"/>
</dbReference>
<dbReference type="PANTHER" id="PTHR43133:SF39">
    <property type="entry name" value="SIMILAR TO RNA POLYMERASE SIGMA-E FACTOR"/>
    <property type="match status" value="1"/>
</dbReference>
<evidence type="ECO:0000256" key="5">
    <source>
        <dbReference type="SAM" id="MobiDB-lite"/>
    </source>
</evidence>
<dbReference type="InterPro" id="IPR039425">
    <property type="entry name" value="RNA_pol_sigma-70-like"/>
</dbReference>
<name>A0A2W5M4F8_9GAMM</name>
<dbReference type="InterPro" id="IPR053812">
    <property type="entry name" value="HTH_Sigma70_ECF-like"/>
</dbReference>
<keyword evidence="3" id="KW-0731">Sigma factor</keyword>
<accession>A0A2W5M4F8</accession>
<feature type="domain" description="RNA polymerase sigma-70 ECF-like HTH" evidence="6">
    <location>
        <begin position="50"/>
        <end position="229"/>
    </location>
</feature>
<dbReference type="PANTHER" id="PTHR43133">
    <property type="entry name" value="RNA POLYMERASE ECF-TYPE SIGMA FACTO"/>
    <property type="match status" value="1"/>
</dbReference>
<comment type="similarity">
    <text evidence="1">Belongs to the sigma-70 factor family. ECF subfamily.</text>
</comment>
<evidence type="ECO:0000256" key="1">
    <source>
        <dbReference type="ARBA" id="ARBA00010641"/>
    </source>
</evidence>
<keyword evidence="2" id="KW-0805">Transcription regulation</keyword>
<dbReference type="NCBIfam" id="TIGR02999">
    <property type="entry name" value="Sig-70_X6"/>
    <property type="match status" value="1"/>
</dbReference>
<dbReference type="GO" id="GO:0016987">
    <property type="term" value="F:sigma factor activity"/>
    <property type="evidence" value="ECO:0007669"/>
    <property type="project" value="UniProtKB-KW"/>
</dbReference>
<dbReference type="Pfam" id="PF07638">
    <property type="entry name" value="Sigma70_ECF"/>
    <property type="match status" value="1"/>
</dbReference>